<dbReference type="Pfam" id="PF07686">
    <property type="entry name" value="V-set"/>
    <property type="match status" value="1"/>
</dbReference>
<evidence type="ECO:0000256" key="1">
    <source>
        <dbReference type="ARBA" id="ARBA00004479"/>
    </source>
</evidence>
<accession>A0A8C6QXG9</accession>
<dbReference type="GO" id="GO:0005102">
    <property type="term" value="F:signaling receptor binding"/>
    <property type="evidence" value="ECO:0007669"/>
    <property type="project" value="TreeGrafter"/>
</dbReference>
<dbReference type="FunFam" id="2.60.40.10:FF:000088">
    <property type="entry name" value="Butyrophilin subfamily 1 member A1"/>
    <property type="match status" value="1"/>
</dbReference>
<feature type="domain" description="B30.2/SPRY" evidence="10">
    <location>
        <begin position="281"/>
        <end position="478"/>
    </location>
</feature>
<keyword evidence="4" id="KW-0732">Signal</keyword>
<dbReference type="GO" id="GO:0045062">
    <property type="term" value="P:extrathymic T cell selection"/>
    <property type="evidence" value="ECO:0007669"/>
    <property type="project" value="Ensembl"/>
</dbReference>
<dbReference type="PROSITE" id="PS50835">
    <property type="entry name" value="IG_LIKE"/>
    <property type="match status" value="2"/>
</dbReference>
<dbReference type="GO" id="GO:0001817">
    <property type="term" value="P:regulation of cytokine production"/>
    <property type="evidence" value="ECO:0007669"/>
    <property type="project" value="TreeGrafter"/>
</dbReference>
<dbReference type="PRINTS" id="PR01407">
    <property type="entry name" value="BUTYPHLNCDUF"/>
</dbReference>
<dbReference type="Pfam" id="PF00622">
    <property type="entry name" value="SPRY"/>
    <property type="match status" value="1"/>
</dbReference>
<evidence type="ECO:0000256" key="8">
    <source>
        <dbReference type="ARBA" id="ARBA00023319"/>
    </source>
</evidence>
<evidence type="ECO:0000256" key="5">
    <source>
        <dbReference type="ARBA" id="ARBA00022989"/>
    </source>
</evidence>
<keyword evidence="8" id="KW-0393">Immunoglobulin domain</keyword>
<dbReference type="CDD" id="cd05713">
    <property type="entry name" value="IgV_MOG_like"/>
    <property type="match status" value="1"/>
</dbReference>
<reference evidence="12" key="2">
    <citation type="submission" date="2025-09" db="UniProtKB">
        <authorList>
            <consortium name="Ensembl"/>
        </authorList>
    </citation>
    <scope>IDENTIFICATION</scope>
</reference>
<keyword evidence="13" id="KW-1185">Reference proteome</keyword>
<dbReference type="Gene3D" id="2.60.120.920">
    <property type="match status" value="1"/>
</dbReference>
<dbReference type="Ensembl" id="ENSNGAT00000015825.1">
    <property type="protein sequence ID" value="ENSNGAP00000010297.1"/>
    <property type="gene ID" value="ENSNGAG00000012756.1"/>
</dbReference>
<dbReference type="InterPro" id="IPR036179">
    <property type="entry name" value="Ig-like_dom_sf"/>
</dbReference>
<keyword evidence="6 9" id="KW-0472">Membrane</keyword>
<dbReference type="PANTHER" id="PTHR24100:SF134">
    <property type="entry name" value="BUTYROPHILIN-LIKE PROTEIN 1"/>
    <property type="match status" value="1"/>
</dbReference>
<evidence type="ECO:0000313" key="12">
    <source>
        <dbReference type="Ensembl" id="ENSNGAP00000010297.1"/>
    </source>
</evidence>
<feature type="domain" description="Ig-like" evidence="11">
    <location>
        <begin position="144"/>
        <end position="230"/>
    </location>
</feature>
<proteinExistence type="inferred from homology"/>
<dbReference type="InterPro" id="IPR013783">
    <property type="entry name" value="Ig-like_fold"/>
</dbReference>
<dbReference type="GO" id="GO:0050852">
    <property type="term" value="P:T cell receptor signaling pathway"/>
    <property type="evidence" value="ECO:0007669"/>
    <property type="project" value="TreeGrafter"/>
</dbReference>
<dbReference type="InterPro" id="IPR003877">
    <property type="entry name" value="SPRY_dom"/>
</dbReference>
<dbReference type="GeneTree" id="ENSGT00940000162079"/>
<evidence type="ECO:0000259" key="10">
    <source>
        <dbReference type="PROSITE" id="PS50188"/>
    </source>
</evidence>
<feature type="domain" description="Ig-like" evidence="11">
    <location>
        <begin position="10"/>
        <end position="136"/>
    </location>
</feature>
<dbReference type="CDD" id="cd00096">
    <property type="entry name" value="Ig"/>
    <property type="match status" value="1"/>
</dbReference>
<evidence type="ECO:0000256" key="7">
    <source>
        <dbReference type="ARBA" id="ARBA00023157"/>
    </source>
</evidence>
<dbReference type="InterPro" id="IPR001870">
    <property type="entry name" value="B30.2/SPRY"/>
</dbReference>
<comment type="similarity">
    <text evidence="2">Belongs to the immunoglobulin superfamily. BTN/MOG family.</text>
</comment>
<keyword evidence="3 9" id="KW-0812">Transmembrane</keyword>
<dbReference type="FunFam" id="2.60.40.10:FF:000208">
    <property type="entry name" value="Butyrophilin subfamily 1 member A1"/>
    <property type="match status" value="1"/>
</dbReference>
<evidence type="ECO:0000259" key="11">
    <source>
        <dbReference type="PROSITE" id="PS50835"/>
    </source>
</evidence>
<dbReference type="InterPro" id="IPR013106">
    <property type="entry name" value="Ig_V-set"/>
</dbReference>
<dbReference type="PROSITE" id="PS50188">
    <property type="entry name" value="B302_SPRY"/>
    <property type="match status" value="1"/>
</dbReference>
<gene>
    <name evidence="12" type="primary">LOC103742369</name>
</gene>
<dbReference type="InterPro" id="IPR003599">
    <property type="entry name" value="Ig_sub"/>
</dbReference>
<name>A0A8C6QXG9_NANGA</name>
<dbReference type="OMA" id="ISYTGWR"/>
<sequence length="478" mass="53934">SLSLSLSLPPSLSLTPTALVNVSRFSVKGSAVPLRVLLGADATLPCQVFPPQSVAHMHIRWYHTQLSRAVLVFQNGQEQRQEQMPEYQGRTRMLGDAIAKGSVTLLIQQVRASDSGQYWCHFTDGATSQGASVELHVIGLGSAPRVRMTGLEENGIRVLCSSSGWFPKPKVQWRDSAGVTLPSPAESQTQDSNGLFHVETSLVVTDETLGSVTCSVQNLLYGQEKASAILLPEPFFPRASPWKVALIWTLPLLTLLLLGAIYVGWRDHKANKREIKEKEKESNRTDQIKKDMELAQQTKGRLWDWKKAWLYPAPVSIYRGALHQDNPDPKAEENRREETREDTNLITLHQEGFVWGRWYWEVDVGNTEEWALGVYELSTFGDISLNKSSEKKFSVLEKKGDTYRALTFCSNNISQEECLWVENHPQKVAIFLDDIDDDLSFYNMTDDTHIFSFSQACFPLSLLYPYFTCKPLDFSSQP</sequence>
<evidence type="ECO:0000256" key="2">
    <source>
        <dbReference type="ARBA" id="ARBA00007591"/>
    </source>
</evidence>
<feature type="transmembrane region" description="Helical" evidence="9">
    <location>
        <begin position="245"/>
        <end position="265"/>
    </location>
</feature>
<dbReference type="InterPro" id="IPR043136">
    <property type="entry name" value="B30.2/SPRY_sf"/>
</dbReference>
<evidence type="ECO:0000256" key="3">
    <source>
        <dbReference type="ARBA" id="ARBA00022692"/>
    </source>
</evidence>
<dbReference type="SUPFAM" id="SSF48726">
    <property type="entry name" value="Immunoglobulin"/>
    <property type="match status" value="2"/>
</dbReference>
<dbReference type="SMART" id="SM00406">
    <property type="entry name" value="IGv"/>
    <property type="match status" value="1"/>
</dbReference>
<evidence type="ECO:0000256" key="6">
    <source>
        <dbReference type="ARBA" id="ARBA00023136"/>
    </source>
</evidence>
<organism evidence="12 13">
    <name type="scientific">Nannospalax galili</name>
    <name type="common">Northern Israeli blind subterranean mole rat</name>
    <name type="synonym">Spalax galili</name>
    <dbReference type="NCBI Taxonomy" id="1026970"/>
    <lineage>
        <taxon>Eukaryota</taxon>
        <taxon>Metazoa</taxon>
        <taxon>Chordata</taxon>
        <taxon>Craniata</taxon>
        <taxon>Vertebrata</taxon>
        <taxon>Euteleostomi</taxon>
        <taxon>Mammalia</taxon>
        <taxon>Eutheria</taxon>
        <taxon>Euarchontoglires</taxon>
        <taxon>Glires</taxon>
        <taxon>Rodentia</taxon>
        <taxon>Myomorpha</taxon>
        <taxon>Muroidea</taxon>
        <taxon>Spalacidae</taxon>
        <taxon>Spalacinae</taxon>
        <taxon>Nannospalax</taxon>
    </lineage>
</organism>
<comment type="subcellular location">
    <subcellularLocation>
        <location evidence="1">Membrane</location>
        <topology evidence="1">Single-pass type I membrane protein</topology>
    </subcellularLocation>
</comment>
<dbReference type="AlphaFoldDB" id="A0A8C6QXG9"/>
<dbReference type="Proteomes" id="UP000694381">
    <property type="component" value="Unassembled WGS sequence"/>
</dbReference>
<keyword evidence="7" id="KW-1015">Disulfide bond</keyword>
<dbReference type="InterPro" id="IPR013320">
    <property type="entry name" value="ConA-like_dom_sf"/>
</dbReference>
<dbReference type="SUPFAM" id="SSF49899">
    <property type="entry name" value="Concanavalin A-like lectins/glucanases"/>
    <property type="match status" value="1"/>
</dbReference>
<dbReference type="SMART" id="SM00409">
    <property type="entry name" value="IG"/>
    <property type="match status" value="1"/>
</dbReference>
<protein>
    <submittedName>
        <fullName evidence="12">Butyrophilin-like 1</fullName>
    </submittedName>
</protein>
<dbReference type="InterPro" id="IPR053896">
    <property type="entry name" value="BTN3A2-like_Ig-C"/>
</dbReference>
<dbReference type="InterPro" id="IPR050504">
    <property type="entry name" value="IgSF_BTN/MOG"/>
</dbReference>
<dbReference type="GO" id="GO:0009897">
    <property type="term" value="C:external side of plasma membrane"/>
    <property type="evidence" value="ECO:0007669"/>
    <property type="project" value="TreeGrafter"/>
</dbReference>
<evidence type="ECO:0000256" key="9">
    <source>
        <dbReference type="SAM" id="Phobius"/>
    </source>
</evidence>
<dbReference type="InterPro" id="IPR003879">
    <property type="entry name" value="Butyrophylin_SPRY"/>
</dbReference>
<keyword evidence="5 9" id="KW-1133">Transmembrane helix</keyword>
<evidence type="ECO:0000313" key="13">
    <source>
        <dbReference type="Proteomes" id="UP000694381"/>
    </source>
</evidence>
<reference evidence="12" key="1">
    <citation type="submission" date="2025-08" db="UniProtKB">
        <authorList>
            <consortium name="Ensembl"/>
        </authorList>
    </citation>
    <scope>IDENTIFICATION</scope>
</reference>
<dbReference type="InterPro" id="IPR007110">
    <property type="entry name" value="Ig-like_dom"/>
</dbReference>
<dbReference type="PANTHER" id="PTHR24100">
    <property type="entry name" value="BUTYROPHILIN"/>
    <property type="match status" value="1"/>
</dbReference>
<evidence type="ECO:0000256" key="4">
    <source>
        <dbReference type="ARBA" id="ARBA00022729"/>
    </source>
</evidence>
<dbReference type="Pfam" id="PF22705">
    <property type="entry name" value="C2-set_3"/>
    <property type="match status" value="1"/>
</dbReference>
<dbReference type="Gene3D" id="2.60.40.10">
    <property type="entry name" value="Immunoglobulins"/>
    <property type="match status" value="2"/>
</dbReference>